<organism evidence="1 2">
    <name type="scientific">Desmonostoc muscorum LEGE 12446</name>
    <dbReference type="NCBI Taxonomy" id="1828758"/>
    <lineage>
        <taxon>Bacteria</taxon>
        <taxon>Bacillati</taxon>
        <taxon>Cyanobacteriota</taxon>
        <taxon>Cyanophyceae</taxon>
        <taxon>Nostocales</taxon>
        <taxon>Nostocaceae</taxon>
        <taxon>Desmonostoc</taxon>
    </lineage>
</organism>
<evidence type="ECO:0000313" key="2">
    <source>
        <dbReference type="Proteomes" id="UP000622533"/>
    </source>
</evidence>
<keyword evidence="2" id="KW-1185">Reference proteome</keyword>
<dbReference type="AlphaFoldDB" id="A0A8J6ZYC1"/>
<reference evidence="1" key="1">
    <citation type="submission" date="2020-10" db="EMBL/GenBank/DDBJ databases">
        <authorList>
            <person name="Castelo-Branco R."/>
            <person name="Eusebio N."/>
            <person name="Adriana R."/>
            <person name="Vieira A."/>
            <person name="Brugerolle De Fraissinette N."/>
            <person name="Rezende De Castro R."/>
            <person name="Schneider M.P."/>
            <person name="Vasconcelos V."/>
            <person name="Leao P.N."/>
        </authorList>
    </citation>
    <scope>NUCLEOTIDE SEQUENCE</scope>
    <source>
        <strain evidence="1">LEGE 12446</strain>
    </source>
</reference>
<proteinExistence type="predicted"/>
<gene>
    <name evidence="1" type="ORF">IQ276_24800</name>
</gene>
<comment type="caution">
    <text evidence="1">The sequence shown here is derived from an EMBL/GenBank/DDBJ whole genome shotgun (WGS) entry which is preliminary data.</text>
</comment>
<sequence length="48" mass="5441">MASSNYQLEVVVVDVTESPIEPGLFHSKCRRNMVEFIASSTSSIYYRV</sequence>
<dbReference type="EMBL" id="JADEXS010000430">
    <property type="protein sequence ID" value="MBE9025523.1"/>
    <property type="molecule type" value="Genomic_DNA"/>
</dbReference>
<dbReference type="Proteomes" id="UP000622533">
    <property type="component" value="Unassembled WGS sequence"/>
</dbReference>
<protein>
    <submittedName>
        <fullName evidence="1">Uncharacterized protein</fullName>
    </submittedName>
</protein>
<evidence type="ECO:0000313" key="1">
    <source>
        <dbReference type="EMBL" id="MBE9025523.1"/>
    </source>
</evidence>
<accession>A0A8J6ZYC1</accession>
<name>A0A8J6ZYC1_DESMC</name>
<dbReference type="RefSeq" id="WP_193920597.1">
    <property type="nucleotide sequence ID" value="NZ_JADEXS020000001.1"/>
</dbReference>